<dbReference type="Proteomes" id="UP000036873">
    <property type="component" value="Unassembled WGS sequence"/>
</dbReference>
<sequence>MNHKNYWRRVLGLGTECGYTLIEAIIAIAICGFGLAAILGLYGVALETQIVSENIFEQSLEINSISDEILRVLPDPERVTLSDKANEVLQKYPNYRLEEIIKSEQSDLYIIKISQKGIRSQVKYFWIKVFWRSIE</sequence>
<dbReference type="OrthoDB" id="1778734at2"/>
<accession>A0A0L6TYU4</accession>
<evidence type="ECO:0000256" key="1">
    <source>
        <dbReference type="SAM" id="Phobius"/>
    </source>
</evidence>
<comment type="caution">
    <text evidence="2">The sequence shown here is derived from an EMBL/GenBank/DDBJ whole genome shotgun (WGS) entry which is preliminary data.</text>
</comment>
<dbReference type="STRING" id="52689.AKG39_12515"/>
<evidence type="ECO:0000313" key="3">
    <source>
        <dbReference type="Proteomes" id="UP000036873"/>
    </source>
</evidence>
<organism evidence="2 3">
    <name type="scientific">Acetobacterium bakii</name>
    <dbReference type="NCBI Taxonomy" id="52689"/>
    <lineage>
        <taxon>Bacteria</taxon>
        <taxon>Bacillati</taxon>
        <taxon>Bacillota</taxon>
        <taxon>Clostridia</taxon>
        <taxon>Eubacteriales</taxon>
        <taxon>Eubacteriaceae</taxon>
        <taxon>Acetobacterium</taxon>
    </lineage>
</organism>
<keyword evidence="3" id="KW-1185">Reference proteome</keyword>
<dbReference type="AlphaFoldDB" id="A0A0L6TYU4"/>
<evidence type="ECO:0000313" key="2">
    <source>
        <dbReference type="EMBL" id="KNZ41431.1"/>
    </source>
</evidence>
<dbReference type="RefSeq" id="WP_050740741.1">
    <property type="nucleotide sequence ID" value="NZ_LGYO01000031.1"/>
</dbReference>
<gene>
    <name evidence="2" type="ORF">AKG39_12515</name>
</gene>
<dbReference type="InterPro" id="IPR012902">
    <property type="entry name" value="N_methyl_site"/>
</dbReference>
<dbReference type="Pfam" id="PF07963">
    <property type="entry name" value="N_methyl"/>
    <property type="match status" value="1"/>
</dbReference>
<protein>
    <submittedName>
        <fullName evidence="2">Uncharacterized protein</fullName>
    </submittedName>
</protein>
<feature type="transmembrane region" description="Helical" evidence="1">
    <location>
        <begin position="21"/>
        <end position="45"/>
    </location>
</feature>
<keyword evidence="1" id="KW-0472">Membrane</keyword>
<keyword evidence="1" id="KW-1133">Transmembrane helix</keyword>
<reference evidence="3" key="1">
    <citation type="submission" date="2015-07" db="EMBL/GenBank/DDBJ databases">
        <title>Draft genome sequence of Acetobacterium bakii DSM 8293, a potential psychrophilic chemical producer through syngas fermentation.</title>
        <authorList>
            <person name="Song Y."/>
            <person name="Hwang S."/>
            <person name="Cho B.-K."/>
        </authorList>
    </citation>
    <scope>NUCLEOTIDE SEQUENCE [LARGE SCALE GENOMIC DNA]</scope>
    <source>
        <strain evidence="3">DSM 8239</strain>
    </source>
</reference>
<keyword evidence="1" id="KW-0812">Transmembrane</keyword>
<proteinExistence type="predicted"/>
<name>A0A0L6TYU4_9FIRM</name>
<dbReference type="EMBL" id="LGYO01000031">
    <property type="protein sequence ID" value="KNZ41431.1"/>
    <property type="molecule type" value="Genomic_DNA"/>
</dbReference>